<keyword evidence="1" id="KW-1133">Transmembrane helix</keyword>
<keyword evidence="3" id="KW-1185">Reference proteome</keyword>
<name>A0A8S1HAJ4_9PELO</name>
<keyword evidence="1" id="KW-0472">Membrane</keyword>
<organism evidence="2 3">
    <name type="scientific">Caenorhabditis auriculariae</name>
    <dbReference type="NCBI Taxonomy" id="2777116"/>
    <lineage>
        <taxon>Eukaryota</taxon>
        <taxon>Metazoa</taxon>
        <taxon>Ecdysozoa</taxon>
        <taxon>Nematoda</taxon>
        <taxon>Chromadorea</taxon>
        <taxon>Rhabditida</taxon>
        <taxon>Rhabditina</taxon>
        <taxon>Rhabditomorpha</taxon>
        <taxon>Rhabditoidea</taxon>
        <taxon>Rhabditidae</taxon>
        <taxon>Peloderinae</taxon>
        <taxon>Caenorhabditis</taxon>
    </lineage>
</organism>
<feature type="transmembrane region" description="Helical" evidence="1">
    <location>
        <begin position="43"/>
        <end position="59"/>
    </location>
</feature>
<evidence type="ECO:0000313" key="3">
    <source>
        <dbReference type="Proteomes" id="UP000835052"/>
    </source>
</evidence>
<sequence length="119" mass="13929">MMLAVVSCSNSVIRTGLMAARLKISWLNYEDSYKFYDRLVRTVFMLGFFSYPIPMVYSVKWDQEQLLAKAVETDERLEDFIEQSAPFFLIYTKMIIVVFAATFFYFFLGMAITGFVMSR</sequence>
<proteinExistence type="predicted"/>
<accession>A0A8S1HAJ4</accession>
<reference evidence="2" key="1">
    <citation type="submission" date="2020-10" db="EMBL/GenBank/DDBJ databases">
        <authorList>
            <person name="Kikuchi T."/>
        </authorList>
    </citation>
    <scope>NUCLEOTIDE SEQUENCE</scope>
    <source>
        <strain evidence="2">NKZ352</strain>
    </source>
</reference>
<dbReference type="AlphaFoldDB" id="A0A8S1HAJ4"/>
<keyword evidence="1" id="KW-0812">Transmembrane</keyword>
<dbReference type="Proteomes" id="UP000835052">
    <property type="component" value="Unassembled WGS sequence"/>
</dbReference>
<evidence type="ECO:0000313" key="2">
    <source>
        <dbReference type="EMBL" id="CAD6192454.1"/>
    </source>
</evidence>
<protein>
    <submittedName>
        <fullName evidence="2">Uncharacterized protein</fullName>
    </submittedName>
</protein>
<gene>
    <name evidence="2" type="ORF">CAUJ_LOCUS8373</name>
</gene>
<comment type="caution">
    <text evidence="2">The sequence shown here is derived from an EMBL/GenBank/DDBJ whole genome shotgun (WGS) entry which is preliminary data.</text>
</comment>
<dbReference type="EMBL" id="CAJGYM010000027">
    <property type="protein sequence ID" value="CAD6192454.1"/>
    <property type="molecule type" value="Genomic_DNA"/>
</dbReference>
<evidence type="ECO:0000256" key="1">
    <source>
        <dbReference type="SAM" id="Phobius"/>
    </source>
</evidence>
<feature type="transmembrane region" description="Helical" evidence="1">
    <location>
        <begin position="94"/>
        <end position="117"/>
    </location>
</feature>